<evidence type="ECO:0000256" key="3">
    <source>
        <dbReference type="ARBA" id="ARBA00022552"/>
    </source>
</evidence>
<dbReference type="NCBIfam" id="TIGR02273">
    <property type="entry name" value="16S_RimM"/>
    <property type="match status" value="1"/>
</dbReference>
<dbReference type="PANTHER" id="PTHR33692">
    <property type="entry name" value="RIBOSOME MATURATION FACTOR RIMM"/>
    <property type="match status" value="1"/>
</dbReference>
<dbReference type="HAMAP" id="MF_00014">
    <property type="entry name" value="Ribosome_mat_RimM"/>
    <property type="match status" value="1"/>
</dbReference>
<comment type="caution">
    <text evidence="8">The sequence shown here is derived from an EMBL/GenBank/DDBJ whole genome shotgun (WGS) entry which is preliminary data.</text>
</comment>
<evidence type="ECO:0000259" key="7">
    <source>
        <dbReference type="Pfam" id="PF24986"/>
    </source>
</evidence>
<dbReference type="InterPro" id="IPR011961">
    <property type="entry name" value="RimM"/>
</dbReference>
<dbReference type="PANTHER" id="PTHR33692:SF1">
    <property type="entry name" value="RIBOSOME MATURATION FACTOR RIMM"/>
    <property type="match status" value="1"/>
</dbReference>
<evidence type="ECO:0000256" key="1">
    <source>
        <dbReference type="ARBA" id="ARBA00022490"/>
    </source>
</evidence>
<dbReference type="GO" id="GO:0005840">
    <property type="term" value="C:ribosome"/>
    <property type="evidence" value="ECO:0007669"/>
    <property type="project" value="InterPro"/>
</dbReference>
<sequence length="216" mass="23810">MRLCLDAPPDVLGLRKRACGATHAPSLIMGPIDMNSQETQRVLVARIGAAHGIRGEVRVKSFTDDPLSFGDYGPLMTADGSRTFEVVRARMQKTVVVTKFREIDDRNTAEALNGTDLFIERGRLPAPDEDEFYYEDLAGLEVRSTSGEQLGRIVSVQDFGAGDLLEVRPPRGPSYYVPFTRDFVPTVAVTDGYVVVDLPEDYLSEERSRPGEPGSE</sequence>
<dbReference type="GO" id="GO:0043022">
    <property type="term" value="F:ribosome binding"/>
    <property type="evidence" value="ECO:0007669"/>
    <property type="project" value="InterPro"/>
</dbReference>
<comment type="similarity">
    <text evidence="5">Belongs to the RimM family.</text>
</comment>
<keyword evidence="2 5" id="KW-0690">Ribosome biogenesis</keyword>
<feature type="domain" description="RimM N-terminal" evidence="6">
    <location>
        <begin position="44"/>
        <end position="121"/>
    </location>
</feature>
<dbReference type="Pfam" id="PF01782">
    <property type="entry name" value="RimM"/>
    <property type="match status" value="1"/>
</dbReference>
<evidence type="ECO:0000256" key="4">
    <source>
        <dbReference type="ARBA" id="ARBA00023186"/>
    </source>
</evidence>
<comment type="domain">
    <text evidence="5">The PRC barrel domain binds ribosomal protein uS19.</text>
</comment>
<dbReference type="Gene3D" id="2.40.30.60">
    <property type="entry name" value="RimM"/>
    <property type="match status" value="1"/>
</dbReference>
<organism evidence="8 9">
    <name type="scientific">Roseibium aquae</name>
    <dbReference type="NCBI Taxonomy" id="1323746"/>
    <lineage>
        <taxon>Bacteria</taxon>
        <taxon>Pseudomonadati</taxon>
        <taxon>Pseudomonadota</taxon>
        <taxon>Alphaproteobacteria</taxon>
        <taxon>Hyphomicrobiales</taxon>
        <taxon>Stappiaceae</taxon>
        <taxon>Roseibium</taxon>
    </lineage>
</organism>
<dbReference type="InterPro" id="IPR009000">
    <property type="entry name" value="Transl_B-barrel_sf"/>
</dbReference>
<keyword evidence="4 5" id="KW-0143">Chaperone</keyword>
<feature type="domain" description="Ribosome maturation factor RimM PRC barrel" evidence="7">
    <location>
        <begin position="135"/>
        <end position="201"/>
    </location>
</feature>
<dbReference type="InterPro" id="IPR056792">
    <property type="entry name" value="PRC_RimM"/>
</dbReference>
<dbReference type="InterPro" id="IPR036976">
    <property type="entry name" value="RimM_N_sf"/>
</dbReference>
<evidence type="ECO:0000259" key="6">
    <source>
        <dbReference type="Pfam" id="PF01782"/>
    </source>
</evidence>
<dbReference type="InterPro" id="IPR002676">
    <property type="entry name" value="RimM_N"/>
</dbReference>
<proteinExistence type="inferred from homology"/>
<keyword evidence="1 5" id="KW-0963">Cytoplasm</keyword>
<accession>A0A916WYC3</accession>
<evidence type="ECO:0000313" key="9">
    <source>
        <dbReference type="Proteomes" id="UP000605148"/>
    </source>
</evidence>
<reference evidence="8" key="2">
    <citation type="submission" date="2020-09" db="EMBL/GenBank/DDBJ databases">
        <authorList>
            <person name="Sun Q."/>
            <person name="Zhou Y."/>
        </authorList>
    </citation>
    <scope>NUCLEOTIDE SEQUENCE</scope>
    <source>
        <strain evidence="8">CGMCC 1.12426</strain>
    </source>
</reference>
<reference evidence="8" key="1">
    <citation type="journal article" date="2014" name="Int. J. Syst. Evol. Microbiol.">
        <title>Complete genome sequence of Corynebacterium casei LMG S-19264T (=DSM 44701T), isolated from a smear-ripened cheese.</title>
        <authorList>
            <consortium name="US DOE Joint Genome Institute (JGI-PGF)"/>
            <person name="Walter F."/>
            <person name="Albersmeier A."/>
            <person name="Kalinowski J."/>
            <person name="Ruckert C."/>
        </authorList>
    </citation>
    <scope>NUCLEOTIDE SEQUENCE</scope>
    <source>
        <strain evidence="8">CGMCC 1.12426</strain>
    </source>
</reference>
<dbReference type="Pfam" id="PF24986">
    <property type="entry name" value="PRC_RimM"/>
    <property type="match status" value="1"/>
</dbReference>
<dbReference type="InterPro" id="IPR011033">
    <property type="entry name" value="PRC_barrel-like_sf"/>
</dbReference>
<dbReference type="GO" id="GO:0006364">
    <property type="term" value="P:rRNA processing"/>
    <property type="evidence" value="ECO:0007669"/>
    <property type="project" value="UniProtKB-UniRule"/>
</dbReference>
<comment type="subcellular location">
    <subcellularLocation>
        <location evidence="5">Cytoplasm</location>
    </subcellularLocation>
</comment>
<keyword evidence="9" id="KW-1185">Reference proteome</keyword>
<dbReference type="SUPFAM" id="SSF50447">
    <property type="entry name" value="Translation proteins"/>
    <property type="match status" value="1"/>
</dbReference>
<dbReference type="EMBL" id="BMFA01000002">
    <property type="protein sequence ID" value="GGB40048.1"/>
    <property type="molecule type" value="Genomic_DNA"/>
</dbReference>
<comment type="subunit">
    <text evidence="5">Binds ribosomal protein uS19.</text>
</comment>
<name>A0A916WYC3_9HYPH</name>
<gene>
    <name evidence="5 8" type="primary">rimM</name>
    <name evidence="8" type="ORF">GCM10011316_10130</name>
</gene>
<dbReference type="Proteomes" id="UP000605148">
    <property type="component" value="Unassembled WGS sequence"/>
</dbReference>
<protein>
    <recommendedName>
        <fullName evidence="5">Ribosome maturation factor RimM</fullName>
    </recommendedName>
</protein>
<dbReference type="Gene3D" id="2.30.30.240">
    <property type="entry name" value="PRC-barrel domain"/>
    <property type="match status" value="1"/>
</dbReference>
<keyword evidence="3 5" id="KW-0698">rRNA processing</keyword>
<evidence type="ECO:0000256" key="2">
    <source>
        <dbReference type="ARBA" id="ARBA00022517"/>
    </source>
</evidence>
<evidence type="ECO:0000313" key="8">
    <source>
        <dbReference type="EMBL" id="GGB40048.1"/>
    </source>
</evidence>
<evidence type="ECO:0000256" key="5">
    <source>
        <dbReference type="HAMAP-Rule" id="MF_00014"/>
    </source>
</evidence>
<comment type="function">
    <text evidence="5">An accessory protein needed during the final step in the assembly of 30S ribosomal subunit, possibly for assembly of the head region. Essential for efficient processing of 16S rRNA. May be needed both before and after RbfA during the maturation of 16S rRNA. It has affinity for free ribosomal 30S subunits but not for 70S ribosomes.</text>
</comment>
<dbReference type="SUPFAM" id="SSF50346">
    <property type="entry name" value="PRC-barrel domain"/>
    <property type="match status" value="1"/>
</dbReference>
<dbReference type="GO" id="GO:0005737">
    <property type="term" value="C:cytoplasm"/>
    <property type="evidence" value="ECO:0007669"/>
    <property type="project" value="UniProtKB-SubCell"/>
</dbReference>
<dbReference type="GO" id="GO:0042274">
    <property type="term" value="P:ribosomal small subunit biogenesis"/>
    <property type="evidence" value="ECO:0007669"/>
    <property type="project" value="UniProtKB-UniRule"/>
</dbReference>
<dbReference type="AlphaFoldDB" id="A0A916WYC3"/>